<proteinExistence type="predicted"/>
<gene>
    <name evidence="1" type="ORF">SAMN04488011_101563</name>
</gene>
<dbReference type="EMBL" id="FOCM01000001">
    <property type="protein sequence ID" value="SEM81210.1"/>
    <property type="molecule type" value="Genomic_DNA"/>
</dbReference>
<dbReference type="OrthoDB" id="7868439at2"/>
<sequence length="102" mass="11106">MNKTLYGGSALSVALDARDFVRRHGNSLSEVLHVVAGECGLELYCEADRLLDGLSPDPARVGKVVRQMRDRLAEVDSPEDRYAASLRWHGARLSDLAAALPS</sequence>
<dbReference type="Proteomes" id="UP000199372">
    <property type="component" value="Unassembled WGS sequence"/>
</dbReference>
<organism evidence="1 2">
    <name type="scientific">Palleronia pelagia</name>
    <dbReference type="NCBI Taxonomy" id="387096"/>
    <lineage>
        <taxon>Bacteria</taxon>
        <taxon>Pseudomonadati</taxon>
        <taxon>Pseudomonadota</taxon>
        <taxon>Alphaproteobacteria</taxon>
        <taxon>Rhodobacterales</taxon>
        <taxon>Roseobacteraceae</taxon>
        <taxon>Palleronia</taxon>
    </lineage>
</organism>
<reference evidence="2" key="1">
    <citation type="submission" date="2016-10" db="EMBL/GenBank/DDBJ databases">
        <authorList>
            <person name="Varghese N."/>
            <person name="Submissions S."/>
        </authorList>
    </citation>
    <scope>NUCLEOTIDE SEQUENCE [LARGE SCALE GENOMIC DNA]</scope>
    <source>
        <strain evidence="2">DSM 26893</strain>
    </source>
</reference>
<evidence type="ECO:0000313" key="2">
    <source>
        <dbReference type="Proteomes" id="UP000199372"/>
    </source>
</evidence>
<name>A0A1H8BE37_9RHOB</name>
<protein>
    <submittedName>
        <fullName evidence="1">Uncharacterized protein</fullName>
    </submittedName>
</protein>
<evidence type="ECO:0000313" key="1">
    <source>
        <dbReference type="EMBL" id="SEM81210.1"/>
    </source>
</evidence>
<accession>A0A1H8BE37</accession>
<dbReference type="RefSeq" id="WP_091844035.1">
    <property type="nucleotide sequence ID" value="NZ_FOCM01000001.1"/>
</dbReference>
<dbReference type="AlphaFoldDB" id="A0A1H8BE37"/>
<keyword evidence="2" id="KW-1185">Reference proteome</keyword>